<evidence type="ECO:0000313" key="4">
    <source>
        <dbReference type="Proteomes" id="UP000054350"/>
    </source>
</evidence>
<dbReference type="OrthoDB" id="2107847at2759"/>
<dbReference type="EMBL" id="GG745388">
    <property type="protein sequence ID" value="KNE73136.1"/>
    <property type="molecule type" value="Genomic_DNA"/>
</dbReference>
<accession>A0A0L0TEQ1</accession>
<dbReference type="InterPro" id="IPR029060">
    <property type="entry name" value="PIN-like_dom_sf"/>
</dbReference>
<dbReference type="PANTHER" id="PTHR15665:SF1">
    <property type="entry name" value="PROTEIN ASTEROID HOMOLOG 1"/>
    <property type="match status" value="1"/>
</dbReference>
<dbReference type="AlphaFoldDB" id="A0A0L0TEQ1"/>
<dbReference type="STRING" id="578462.A0A0L0TEQ1"/>
<organism evidence="3 4">
    <name type="scientific">Allomyces macrogynus (strain ATCC 38327)</name>
    <name type="common">Allomyces javanicus var. macrogynus</name>
    <dbReference type="NCBI Taxonomy" id="578462"/>
    <lineage>
        <taxon>Eukaryota</taxon>
        <taxon>Fungi</taxon>
        <taxon>Fungi incertae sedis</taxon>
        <taxon>Blastocladiomycota</taxon>
        <taxon>Blastocladiomycetes</taxon>
        <taxon>Blastocladiales</taxon>
        <taxon>Blastocladiaceae</taxon>
        <taxon>Allomyces</taxon>
    </lineage>
</organism>
<gene>
    <name evidence="3" type="ORF">AMAG_17284</name>
</gene>
<dbReference type="Gene3D" id="3.40.50.1010">
    <property type="entry name" value="5'-nuclease"/>
    <property type="match status" value="1"/>
</dbReference>
<protein>
    <submittedName>
        <fullName evidence="3">Uncharacterized protein</fullName>
    </submittedName>
</protein>
<comment type="similarity">
    <text evidence="1">Belongs to the asteroid family.</text>
</comment>
<feature type="region of interest" description="Disordered" evidence="2">
    <location>
        <begin position="334"/>
        <end position="357"/>
    </location>
</feature>
<dbReference type="Proteomes" id="UP000054350">
    <property type="component" value="Unassembled WGS sequence"/>
</dbReference>
<keyword evidence="4" id="KW-1185">Reference proteome</keyword>
<dbReference type="PANTHER" id="PTHR15665">
    <property type="entry name" value="ASTEROID PROTEIN"/>
    <property type="match status" value="1"/>
</dbReference>
<proteinExistence type="inferred from homology"/>
<dbReference type="InterPro" id="IPR026832">
    <property type="entry name" value="Asteroid"/>
</dbReference>
<reference evidence="4" key="2">
    <citation type="submission" date="2009-11" db="EMBL/GenBank/DDBJ databases">
        <title>The Genome Sequence of Allomyces macrogynus strain ATCC 38327.</title>
        <authorList>
            <consortium name="The Broad Institute Genome Sequencing Platform"/>
            <person name="Russ C."/>
            <person name="Cuomo C."/>
            <person name="Shea T."/>
            <person name="Young S.K."/>
            <person name="Zeng Q."/>
            <person name="Koehrsen M."/>
            <person name="Haas B."/>
            <person name="Borodovsky M."/>
            <person name="Guigo R."/>
            <person name="Alvarado L."/>
            <person name="Berlin A."/>
            <person name="Borenstein D."/>
            <person name="Chen Z."/>
            <person name="Engels R."/>
            <person name="Freedman E."/>
            <person name="Gellesch M."/>
            <person name="Goldberg J."/>
            <person name="Griggs A."/>
            <person name="Gujja S."/>
            <person name="Heiman D."/>
            <person name="Hepburn T."/>
            <person name="Howarth C."/>
            <person name="Jen D."/>
            <person name="Larson L."/>
            <person name="Lewis B."/>
            <person name="Mehta T."/>
            <person name="Park D."/>
            <person name="Pearson M."/>
            <person name="Roberts A."/>
            <person name="Saif S."/>
            <person name="Shenoy N."/>
            <person name="Sisk P."/>
            <person name="Stolte C."/>
            <person name="Sykes S."/>
            <person name="Walk T."/>
            <person name="White J."/>
            <person name="Yandava C."/>
            <person name="Burger G."/>
            <person name="Gray M.W."/>
            <person name="Holland P.W.H."/>
            <person name="King N."/>
            <person name="Lang F.B.F."/>
            <person name="Roger A.J."/>
            <person name="Ruiz-Trillo I."/>
            <person name="Lander E."/>
            <person name="Nusbaum C."/>
        </authorList>
    </citation>
    <scope>NUCLEOTIDE SEQUENCE [LARGE SCALE GENOMIC DNA]</scope>
    <source>
        <strain evidence="4">ATCC 38327</strain>
    </source>
</reference>
<evidence type="ECO:0000313" key="3">
    <source>
        <dbReference type="EMBL" id="KNE73136.1"/>
    </source>
</evidence>
<evidence type="ECO:0000256" key="1">
    <source>
        <dbReference type="ARBA" id="ARBA00007398"/>
    </source>
</evidence>
<dbReference type="SUPFAM" id="SSF88723">
    <property type="entry name" value="PIN domain-like"/>
    <property type="match status" value="1"/>
</dbReference>
<sequence>MGVQGLHAYVEQQGLLKDARFPDPSQDAATPDEHAQVAVVLDGNALVHRLYFDSLDWILGGQYSAFALVLRRYLGQFAAANVRVAKVIFDGGRGSPAKQVERLARDTRKTSQAFHAVQPLVHNASVSLHKGSVVHDDNDPDFIPARKSRRHRTRRSFGTSPVIPLLAILHAIRVLREMDVPVAVAQDEADRVVAAEANALNAYAVSRDSDYYIFPLAKGYIPIDSISFGDGVMSCKVYQVESLAHAAKVPIALLPIVATAMGNDYVAAEQFGHDIYRLAHPTVGNLSVSQQVAAIRQCVHRALHDHEMNHVAVHDALQHVVTYVNATPKCHVVTTTPKRRKKSAAAKRPASAPPAAPSARWAEIGDLLTRSVREYDLPAVDEVRVAEALQVAATGDVAGALFDVVVYRVFFCTPVLEDMARASAWTISRPLRAALYEKHALDTVTEKVRRAGTTEIGSVVVQADRAAADAAVAIGVPMSTPFHAWSHVLHATTANLDVLIGTAPAHLFLAVILRFLYTASRQSPPPPPVPGAAPPPYDSPLPLSHVIAILAAVVAPLDTNKVTVVTMRVECVHTWAQVEAAMLSLHMLVEAPLPAVDSVSFWAYATRLDGESQDGPVRRMARHAVLGDRDAAETVARLAEWVLGGVRKDEEVERMEKVGPAQMASVDDFFGLLTSGCQF</sequence>
<dbReference type="VEuPathDB" id="FungiDB:AMAG_17284"/>
<dbReference type="eggNOG" id="ENOG502SAF5">
    <property type="taxonomic scope" value="Eukaryota"/>
</dbReference>
<reference evidence="3 4" key="1">
    <citation type="submission" date="2009-11" db="EMBL/GenBank/DDBJ databases">
        <title>Annotation of Allomyces macrogynus ATCC 38327.</title>
        <authorList>
            <consortium name="The Broad Institute Genome Sequencing Platform"/>
            <person name="Russ C."/>
            <person name="Cuomo C."/>
            <person name="Burger G."/>
            <person name="Gray M.W."/>
            <person name="Holland P.W.H."/>
            <person name="King N."/>
            <person name="Lang F.B.F."/>
            <person name="Roger A.J."/>
            <person name="Ruiz-Trillo I."/>
            <person name="Young S.K."/>
            <person name="Zeng Q."/>
            <person name="Gargeya S."/>
            <person name="Fitzgerald M."/>
            <person name="Haas B."/>
            <person name="Abouelleil A."/>
            <person name="Alvarado L."/>
            <person name="Arachchi H.M."/>
            <person name="Berlin A."/>
            <person name="Chapman S.B."/>
            <person name="Gearin G."/>
            <person name="Goldberg J."/>
            <person name="Griggs A."/>
            <person name="Gujja S."/>
            <person name="Hansen M."/>
            <person name="Heiman D."/>
            <person name="Howarth C."/>
            <person name="Larimer J."/>
            <person name="Lui A."/>
            <person name="MacDonald P.J.P."/>
            <person name="McCowen C."/>
            <person name="Montmayeur A."/>
            <person name="Murphy C."/>
            <person name="Neiman D."/>
            <person name="Pearson M."/>
            <person name="Priest M."/>
            <person name="Roberts A."/>
            <person name="Saif S."/>
            <person name="Shea T."/>
            <person name="Sisk P."/>
            <person name="Stolte C."/>
            <person name="Sykes S."/>
            <person name="Wortman J."/>
            <person name="Nusbaum C."/>
            <person name="Birren B."/>
        </authorList>
    </citation>
    <scope>NUCLEOTIDE SEQUENCE [LARGE SCALE GENOMIC DNA]</scope>
    <source>
        <strain evidence="3 4">ATCC 38327</strain>
    </source>
</reference>
<evidence type="ECO:0000256" key="2">
    <source>
        <dbReference type="SAM" id="MobiDB-lite"/>
    </source>
</evidence>
<name>A0A0L0TEQ1_ALLM3</name>